<name>A0A930HLE8_9BACT</name>
<dbReference type="RefSeq" id="WP_273158608.1">
    <property type="nucleotide sequence ID" value="NZ_JABZSJ010000009.1"/>
</dbReference>
<protein>
    <submittedName>
        <fullName evidence="1">Uncharacterized protein</fullName>
    </submittedName>
</protein>
<sequence>MEENKRYFRVRPSIESSVTGISDGVTNQVEIRLKKQQYSFANVEEKDYLMEYCRCLWEGKMFIGIEDFPIIDVSKLGQIVYYKTKKRVKETDFISNMTDNSFGMLDFIVSEKTKKMLEQFKLHLHSEIQVSIPEFSTTKNYYLLAFPCIPLEQIDYTKSIIIDSFSRERLKFNSFVEYKNREQKFTEISHISLVEKYDFDILKVRAVGLFFSERLINYMKKAKMTGLDYLEQTLEL</sequence>
<reference evidence="1" key="1">
    <citation type="submission" date="2020-04" db="EMBL/GenBank/DDBJ databases">
        <title>Deep metagenomics examines the oral microbiome during advanced dental caries in children, revealing novel taxa and co-occurrences with host molecules.</title>
        <authorList>
            <person name="Baker J.L."/>
            <person name="Morton J.T."/>
            <person name="Dinis M."/>
            <person name="Alvarez R."/>
            <person name="Tran N.C."/>
            <person name="Knight R."/>
            <person name="Edlund A."/>
        </authorList>
    </citation>
    <scope>NUCLEOTIDE SEQUENCE</scope>
    <source>
        <strain evidence="1">JCVI_44_bin.5</strain>
    </source>
</reference>
<dbReference type="AlphaFoldDB" id="A0A930HLE8"/>
<comment type="caution">
    <text evidence="1">The sequence shown here is derived from an EMBL/GenBank/DDBJ whole genome shotgun (WGS) entry which is preliminary data.</text>
</comment>
<dbReference type="Proteomes" id="UP000771736">
    <property type="component" value="Unassembled WGS sequence"/>
</dbReference>
<gene>
    <name evidence="1" type="ORF">HXN26_03055</name>
</gene>
<accession>A0A930HLE8</accession>
<dbReference type="EMBL" id="JABZSJ010000009">
    <property type="protein sequence ID" value="MBF1383826.1"/>
    <property type="molecule type" value="Genomic_DNA"/>
</dbReference>
<organism evidence="1 2">
    <name type="scientific">Prevotella aurantiaca</name>
    <dbReference type="NCBI Taxonomy" id="596085"/>
    <lineage>
        <taxon>Bacteria</taxon>
        <taxon>Pseudomonadati</taxon>
        <taxon>Bacteroidota</taxon>
        <taxon>Bacteroidia</taxon>
        <taxon>Bacteroidales</taxon>
        <taxon>Prevotellaceae</taxon>
        <taxon>Prevotella</taxon>
    </lineage>
</organism>
<proteinExistence type="predicted"/>
<evidence type="ECO:0000313" key="1">
    <source>
        <dbReference type="EMBL" id="MBF1383826.1"/>
    </source>
</evidence>
<evidence type="ECO:0000313" key="2">
    <source>
        <dbReference type="Proteomes" id="UP000771736"/>
    </source>
</evidence>